<evidence type="ECO:0000313" key="1">
    <source>
        <dbReference type="EMBL" id="KAF6052274.1"/>
    </source>
</evidence>
<dbReference type="Gene3D" id="3.80.10.10">
    <property type="entry name" value="Ribonuclease Inhibitor"/>
    <property type="match status" value="1"/>
</dbReference>
<proteinExistence type="predicted"/>
<dbReference type="OrthoDB" id="7451790at2759"/>
<comment type="caution">
    <text evidence="1">The sequence shown here is derived from an EMBL/GenBank/DDBJ whole genome shotgun (WGS) entry which is preliminary data.</text>
</comment>
<dbReference type="EMBL" id="JABWAB010000004">
    <property type="protein sequence ID" value="KAF6052274.1"/>
    <property type="molecule type" value="Genomic_DNA"/>
</dbReference>
<sequence length="131" mass="14812">MLGYLQNSKVLRISGNPIKVATCEFITTAIEQLDLSSKEIEKVQLTFSAGSNTNLKALSLKDKKSTQFSMASIGHVFNGVEHNNLRELSLIGNDCINETKMDQFMALLRPSVKYLRSTERWINFYASHNHM</sequence>
<protein>
    <submittedName>
        <fullName evidence="1">Uncharacterized protein</fullName>
    </submittedName>
</protein>
<accession>A0A8X7TAQ5</accession>
<dbReference type="SUPFAM" id="SSF52047">
    <property type="entry name" value="RNI-like"/>
    <property type="match status" value="1"/>
</dbReference>
<dbReference type="AlphaFoldDB" id="A0A8X7TAQ5"/>
<evidence type="ECO:0000313" key="2">
    <source>
        <dbReference type="Proteomes" id="UP000590412"/>
    </source>
</evidence>
<dbReference type="Proteomes" id="UP000590412">
    <property type="component" value="Unassembled WGS sequence"/>
</dbReference>
<dbReference type="InterPro" id="IPR032675">
    <property type="entry name" value="LRR_dom_sf"/>
</dbReference>
<gene>
    <name evidence="1" type="ORF">FOB60_002530</name>
</gene>
<organism evidence="1 2">
    <name type="scientific">Candida parapsilosis</name>
    <name type="common">Yeast</name>
    <dbReference type="NCBI Taxonomy" id="5480"/>
    <lineage>
        <taxon>Eukaryota</taxon>
        <taxon>Fungi</taxon>
        <taxon>Dikarya</taxon>
        <taxon>Ascomycota</taxon>
        <taxon>Saccharomycotina</taxon>
        <taxon>Pichiomycetes</taxon>
        <taxon>Debaryomycetaceae</taxon>
        <taxon>Candida/Lodderomyces clade</taxon>
        <taxon>Candida</taxon>
    </lineage>
</organism>
<reference evidence="1" key="1">
    <citation type="submission" date="2020-03" db="EMBL/GenBank/DDBJ databases">
        <title>FDA dAtabase for Regulatory Grade micrObial Sequences (FDA-ARGOS): Supporting development and validation of Infectious Disease Dx tests.</title>
        <authorList>
            <person name="Campos J."/>
            <person name="Goldberg B."/>
            <person name="Tallon L."/>
            <person name="Sadzewicz L."/>
            <person name="Vavikolanu K."/>
            <person name="Mehta A."/>
            <person name="Aluvathingal J."/>
            <person name="Nadendla S."/>
            <person name="Nandy P."/>
            <person name="Geyer C."/>
            <person name="Yan Y."/>
            <person name="Sichtig H."/>
        </authorList>
    </citation>
    <scope>NUCLEOTIDE SEQUENCE [LARGE SCALE GENOMIC DNA]</scope>
    <source>
        <strain evidence="1">FDAARGOS_652</strain>
    </source>
</reference>
<name>A0A8X7TAQ5_CANPA</name>